<evidence type="ECO:0000313" key="3">
    <source>
        <dbReference type="Proteomes" id="UP001153076"/>
    </source>
</evidence>
<dbReference type="EMBL" id="JAKOGI010000930">
    <property type="protein sequence ID" value="KAJ8429126.1"/>
    <property type="molecule type" value="Genomic_DNA"/>
</dbReference>
<name>A0A9Q1Q449_9CARY</name>
<organism evidence="2 3">
    <name type="scientific">Carnegiea gigantea</name>
    <dbReference type="NCBI Taxonomy" id="171969"/>
    <lineage>
        <taxon>Eukaryota</taxon>
        <taxon>Viridiplantae</taxon>
        <taxon>Streptophyta</taxon>
        <taxon>Embryophyta</taxon>
        <taxon>Tracheophyta</taxon>
        <taxon>Spermatophyta</taxon>
        <taxon>Magnoliopsida</taxon>
        <taxon>eudicotyledons</taxon>
        <taxon>Gunneridae</taxon>
        <taxon>Pentapetalae</taxon>
        <taxon>Caryophyllales</taxon>
        <taxon>Cactineae</taxon>
        <taxon>Cactaceae</taxon>
        <taxon>Cactoideae</taxon>
        <taxon>Echinocereeae</taxon>
        <taxon>Carnegiea</taxon>
    </lineage>
</organism>
<dbReference type="AlphaFoldDB" id="A0A9Q1Q449"/>
<evidence type="ECO:0000313" key="1">
    <source>
        <dbReference type="EMBL" id="KAJ8429126.1"/>
    </source>
</evidence>
<comment type="caution">
    <text evidence="2">The sequence shown here is derived from an EMBL/GenBank/DDBJ whole genome shotgun (WGS) entry which is preliminary data.</text>
</comment>
<proteinExistence type="predicted"/>
<keyword evidence="3" id="KW-1185">Reference proteome</keyword>
<dbReference type="Proteomes" id="UP001153076">
    <property type="component" value="Unassembled WGS sequence"/>
</dbReference>
<evidence type="ECO:0000313" key="2">
    <source>
        <dbReference type="EMBL" id="KAJ8429132.1"/>
    </source>
</evidence>
<protein>
    <submittedName>
        <fullName evidence="2">Uncharacterized protein</fullName>
    </submittedName>
</protein>
<gene>
    <name evidence="1" type="ORF">Cgig2_016409</name>
    <name evidence="2" type="ORF">Cgig2_016415</name>
</gene>
<dbReference type="EMBL" id="JAKOGI010000930">
    <property type="protein sequence ID" value="KAJ8429132.1"/>
    <property type="molecule type" value="Genomic_DNA"/>
</dbReference>
<accession>A0A9Q1Q449</accession>
<sequence>MMCTEPLALEAETKALTLQSLTVTIRLLQLKYKSWEIPLRFSWSFMGVLMSVTNFGRKFLNLMLPWTNLGFLREILMKQFPEGRGNGAVFNSREGALVSTMKSPCLGALHSLHRPSPPPVFQRRVPALQLTDRGHRFWAGALRSSSHGSVLAASRSVLDSSTSAPNWEDNR</sequence>
<reference evidence="2" key="1">
    <citation type="submission" date="2022-04" db="EMBL/GenBank/DDBJ databases">
        <title>Carnegiea gigantea Genome sequencing and assembly v2.</title>
        <authorList>
            <person name="Copetti D."/>
            <person name="Sanderson M.J."/>
            <person name="Burquez A."/>
            <person name="Wojciechowski M.F."/>
        </authorList>
    </citation>
    <scope>NUCLEOTIDE SEQUENCE</scope>
    <source>
        <strain evidence="2">SGP5-SGP5p</strain>
        <tissue evidence="2">Aerial part</tissue>
    </source>
</reference>